<evidence type="ECO:0008006" key="4">
    <source>
        <dbReference type="Google" id="ProtNLM"/>
    </source>
</evidence>
<feature type="transmembrane region" description="Helical" evidence="1">
    <location>
        <begin position="153"/>
        <end position="174"/>
    </location>
</feature>
<gene>
    <name evidence="2" type="ORF">A2264_04280</name>
</gene>
<feature type="transmembrane region" description="Helical" evidence="1">
    <location>
        <begin position="77"/>
        <end position="96"/>
    </location>
</feature>
<dbReference type="EMBL" id="MEVT01000012">
    <property type="protein sequence ID" value="OGC62854.1"/>
    <property type="molecule type" value="Genomic_DNA"/>
</dbReference>
<keyword evidence="1" id="KW-0812">Transmembrane</keyword>
<feature type="transmembrane region" description="Helical" evidence="1">
    <location>
        <begin position="13"/>
        <end position="31"/>
    </location>
</feature>
<feature type="transmembrane region" description="Helical" evidence="1">
    <location>
        <begin position="399"/>
        <end position="418"/>
    </location>
</feature>
<keyword evidence="1" id="KW-1133">Transmembrane helix</keyword>
<dbReference type="AlphaFoldDB" id="A0A1F4W0B2"/>
<reference evidence="2 3" key="1">
    <citation type="journal article" date="2016" name="Nat. Commun.">
        <title>Thousands of microbial genomes shed light on interconnected biogeochemical processes in an aquifer system.</title>
        <authorList>
            <person name="Anantharaman K."/>
            <person name="Brown C.T."/>
            <person name="Hug L.A."/>
            <person name="Sharon I."/>
            <person name="Castelle C.J."/>
            <person name="Probst A.J."/>
            <person name="Thomas B.C."/>
            <person name="Singh A."/>
            <person name="Wilkins M.J."/>
            <person name="Karaoz U."/>
            <person name="Brodie E.L."/>
            <person name="Williams K.H."/>
            <person name="Hubbard S.S."/>
            <person name="Banfield J.F."/>
        </authorList>
    </citation>
    <scope>NUCLEOTIDE SEQUENCE [LARGE SCALE GENOMIC DNA]</scope>
</reference>
<feature type="transmembrane region" description="Helical" evidence="1">
    <location>
        <begin position="129"/>
        <end position="147"/>
    </location>
</feature>
<sequence>MQLKNLLAKVLRYLPQILLVTVALIHFVVALRMNWASYDNFDFGKFDLGNMTQMVWNTLHGRFMYLTDYFGTNLPRWAMSHVDPILLIFVPIFALFPSPMTLVISQLLLVISSAFILYLISDLKFKNKWAASFVGISFLLYPAIGYLNTRTSFHGVSAAIPFFLLAFYIFERGYINNDMTLKKWILFWLLVVITMSGKEQIPLYIVMWGIFIAIFRQKQLKTGVALVISGILWFLMAFVVIIPSNAHYRVDGYVKFTESLGLSDASTRDVALPNYFLNRYEAFGDSYTDVVISSLLDHKLAIKVFFGGDKPDNLIKTFMPLGFLPLAFPQLLLLSAPDFFINYMTTAGGIGTSEIYNHRVSMIIPVLFLAAIYALHYLGSLLESLFARIGLRKIKLGKILVALSFLLVIMNLYTSYIFNNPVYLWLNQAVVRRVFAKSDVEIFNKQLKIGDVVSLSELDNKDRECAEKIVQNIPDTASISGPDYLGAHLSMRETYAIFPALYNQADYVIVDVFSQKILNILDVESDLVKDVVRNLLTSPYYSLEYGCGNMFVFKKAPNRQILDLLPIQEKNNYEVSIEPKLEMFMGLEIADFELPQTLSRGEHGTAKIVYYRGSSKSLDDYIMFNSLVNTKTGDIYQAANLPSFALKQPEDWEFKKYYIEYLDITPPTFLEPGTYKYLVGMGNKVRTRSIYLGDITIN</sequence>
<feature type="transmembrane region" description="Helical" evidence="1">
    <location>
        <begin position="102"/>
        <end position="120"/>
    </location>
</feature>
<evidence type="ECO:0000313" key="2">
    <source>
        <dbReference type="EMBL" id="OGC62854.1"/>
    </source>
</evidence>
<protein>
    <recommendedName>
        <fullName evidence="4">Glycosyltransferase RgtA/B/C/D-like domain-containing protein</fullName>
    </recommendedName>
</protein>
<feature type="transmembrane region" description="Helical" evidence="1">
    <location>
        <begin position="360"/>
        <end position="378"/>
    </location>
</feature>
<feature type="transmembrane region" description="Helical" evidence="1">
    <location>
        <begin position="223"/>
        <end position="242"/>
    </location>
</feature>
<organism evidence="2 3">
    <name type="scientific">candidate division WWE3 bacterium RIFOXYA2_FULL_46_9</name>
    <dbReference type="NCBI Taxonomy" id="1802636"/>
    <lineage>
        <taxon>Bacteria</taxon>
        <taxon>Katanobacteria</taxon>
    </lineage>
</organism>
<evidence type="ECO:0000313" key="3">
    <source>
        <dbReference type="Proteomes" id="UP000176614"/>
    </source>
</evidence>
<dbReference type="Pfam" id="PF09852">
    <property type="entry name" value="DUF2079"/>
    <property type="match status" value="1"/>
</dbReference>
<dbReference type="Proteomes" id="UP000176614">
    <property type="component" value="Unassembled WGS sequence"/>
</dbReference>
<proteinExistence type="predicted"/>
<feature type="transmembrane region" description="Helical" evidence="1">
    <location>
        <begin position="186"/>
        <end position="211"/>
    </location>
</feature>
<comment type="caution">
    <text evidence="2">The sequence shown here is derived from an EMBL/GenBank/DDBJ whole genome shotgun (WGS) entry which is preliminary data.</text>
</comment>
<evidence type="ECO:0000256" key="1">
    <source>
        <dbReference type="SAM" id="Phobius"/>
    </source>
</evidence>
<name>A0A1F4W0B2_UNCKA</name>
<accession>A0A1F4W0B2</accession>
<keyword evidence="1" id="KW-0472">Membrane</keyword>
<dbReference type="InterPro" id="IPR018650">
    <property type="entry name" value="STSV1_Orf64"/>
</dbReference>